<sequence>MANLISFTLSLIYLIEIVTGHHGGIGVFGRSTEVLDAILPRFPPYHYPRRQFSEISETKDFISGLFSNTRATSHPKLRCGDINGTCPAGYCCSSGGFCGKDFHYCSGPACQLSYGDECDGNKAPNGTHTKDIPRPKLGNLTYGGGGIYKCTKKNVVALTFDDGPYIYTTTILDILAEYNAKSTFFITGNNIGKGAMDNESTGYPQIIQRMYREGHQIASHTWTHQNLSAITQIQRENQMYYNEMAFRNILGFFPTYMRPPYSEVNNETQKMLFDMGYHSILYNINSNDYDNDKPETIQLSKDEINKQFATTNATAGYPANFIEIAHDIHEQTAHNLTRFTLERMKTLGFGTSITVGECLGDPEENWYRSATGAPVGAPVSRVLANVSPTKIPSSGPSSTVSSISLAEPTAFIRDSKFGMMIGAAGLAAV</sequence>
<dbReference type="Pfam" id="PF01522">
    <property type="entry name" value="Polysacc_deac_1"/>
    <property type="match status" value="1"/>
</dbReference>
<dbReference type="CDD" id="cd00035">
    <property type="entry name" value="ChtBD1"/>
    <property type="match status" value="1"/>
</dbReference>
<evidence type="ECO:0000259" key="10">
    <source>
        <dbReference type="PROSITE" id="PS50941"/>
    </source>
</evidence>
<protein>
    <recommendedName>
        <fullName evidence="14">Chitin deacetylase</fullName>
    </recommendedName>
</protein>
<feature type="non-terminal residue" evidence="12">
    <location>
        <position position="1"/>
    </location>
</feature>
<keyword evidence="2 8" id="KW-0147">Chitin-binding</keyword>
<comment type="caution">
    <text evidence="12">The sequence shown here is derived from an EMBL/GenBank/DDBJ whole genome shotgun (WGS) entry which is preliminary data.</text>
</comment>
<accession>A0A9N9LMG0</accession>
<comment type="cofactor">
    <cofactor evidence="1">
        <name>Co(2+)</name>
        <dbReference type="ChEBI" id="CHEBI:48828"/>
    </cofactor>
</comment>
<evidence type="ECO:0000256" key="9">
    <source>
        <dbReference type="SAM" id="SignalP"/>
    </source>
</evidence>
<evidence type="ECO:0000256" key="3">
    <source>
        <dbReference type="ARBA" id="ARBA00022723"/>
    </source>
</evidence>
<evidence type="ECO:0000256" key="4">
    <source>
        <dbReference type="ARBA" id="ARBA00022729"/>
    </source>
</evidence>
<dbReference type="InterPro" id="IPR036861">
    <property type="entry name" value="Endochitinase-like_sf"/>
</dbReference>
<dbReference type="EMBL" id="CAJVRM010000130">
    <property type="protein sequence ID" value="CAG8975251.1"/>
    <property type="molecule type" value="Genomic_DNA"/>
</dbReference>
<evidence type="ECO:0000256" key="1">
    <source>
        <dbReference type="ARBA" id="ARBA00001941"/>
    </source>
</evidence>
<dbReference type="InterPro" id="IPR018371">
    <property type="entry name" value="Chitin-binding_1_CS"/>
</dbReference>
<feature type="chain" id="PRO_5040202807" description="Chitin deacetylase" evidence="9">
    <location>
        <begin position="21"/>
        <end position="429"/>
    </location>
</feature>
<keyword evidence="5" id="KW-0378">Hydrolase</keyword>
<evidence type="ECO:0000256" key="6">
    <source>
        <dbReference type="ARBA" id="ARBA00023277"/>
    </source>
</evidence>
<dbReference type="InterPro" id="IPR011330">
    <property type="entry name" value="Glyco_hydro/deAcase_b/a-brl"/>
</dbReference>
<keyword evidence="8" id="KW-1015">Disulfide bond</keyword>
<dbReference type="PROSITE" id="PS50941">
    <property type="entry name" value="CHIT_BIND_I_2"/>
    <property type="match status" value="1"/>
</dbReference>
<evidence type="ECO:0000259" key="11">
    <source>
        <dbReference type="PROSITE" id="PS51677"/>
    </source>
</evidence>
<dbReference type="PANTHER" id="PTHR46471">
    <property type="entry name" value="CHITIN DEACETYLASE"/>
    <property type="match status" value="1"/>
</dbReference>
<gene>
    <name evidence="12" type="ORF">HYALB_00007951</name>
</gene>
<keyword evidence="3" id="KW-0479">Metal-binding</keyword>
<keyword evidence="6" id="KW-0119">Carbohydrate metabolism</keyword>
<evidence type="ECO:0000256" key="2">
    <source>
        <dbReference type="ARBA" id="ARBA00022669"/>
    </source>
</evidence>
<name>A0A9N9LMG0_9HELO</name>
<dbReference type="Gene3D" id="3.20.20.370">
    <property type="entry name" value="Glycoside hydrolase/deacetylase"/>
    <property type="match status" value="1"/>
</dbReference>
<comment type="caution">
    <text evidence="8">Lacks conserved residue(s) required for the propagation of feature annotation.</text>
</comment>
<dbReference type="GO" id="GO:0046872">
    <property type="term" value="F:metal ion binding"/>
    <property type="evidence" value="ECO:0007669"/>
    <property type="project" value="UniProtKB-KW"/>
</dbReference>
<feature type="signal peptide" evidence="9">
    <location>
        <begin position="1"/>
        <end position="20"/>
    </location>
</feature>
<keyword evidence="13" id="KW-1185">Reference proteome</keyword>
<evidence type="ECO:0000313" key="13">
    <source>
        <dbReference type="Proteomes" id="UP000701801"/>
    </source>
</evidence>
<evidence type="ECO:0000256" key="5">
    <source>
        <dbReference type="ARBA" id="ARBA00022801"/>
    </source>
</evidence>
<evidence type="ECO:0008006" key="14">
    <source>
        <dbReference type="Google" id="ProtNLM"/>
    </source>
</evidence>
<dbReference type="PROSITE" id="PS51677">
    <property type="entry name" value="NODB"/>
    <property type="match status" value="1"/>
</dbReference>
<dbReference type="PANTHER" id="PTHR46471:SF2">
    <property type="entry name" value="CHITIN DEACETYLASE-RELATED"/>
    <property type="match status" value="1"/>
</dbReference>
<feature type="domain" description="NodB homology" evidence="11">
    <location>
        <begin position="154"/>
        <end position="352"/>
    </location>
</feature>
<dbReference type="SUPFAM" id="SSF88713">
    <property type="entry name" value="Glycoside hydrolase/deacetylase"/>
    <property type="match status" value="1"/>
</dbReference>
<dbReference type="AlphaFoldDB" id="A0A9N9LMG0"/>
<dbReference type="InterPro" id="IPR001002">
    <property type="entry name" value="Chitin-bd_1"/>
</dbReference>
<dbReference type="PROSITE" id="PS00026">
    <property type="entry name" value="CHIT_BIND_I_1"/>
    <property type="match status" value="1"/>
</dbReference>
<keyword evidence="7" id="KW-0170">Cobalt</keyword>
<evidence type="ECO:0000256" key="7">
    <source>
        <dbReference type="ARBA" id="ARBA00023285"/>
    </source>
</evidence>
<evidence type="ECO:0000313" key="12">
    <source>
        <dbReference type="EMBL" id="CAG8975251.1"/>
    </source>
</evidence>
<dbReference type="GO" id="GO:0005975">
    <property type="term" value="P:carbohydrate metabolic process"/>
    <property type="evidence" value="ECO:0007669"/>
    <property type="project" value="InterPro"/>
</dbReference>
<dbReference type="Proteomes" id="UP000701801">
    <property type="component" value="Unassembled WGS sequence"/>
</dbReference>
<keyword evidence="4 9" id="KW-0732">Signal</keyword>
<dbReference type="InterPro" id="IPR002509">
    <property type="entry name" value="NODB_dom"/>
</dbReference>
<dbReference type="Gene3D" id="3.30.60.10">
    <property type="entry name" value="Endochitinase-like"/>
    <property type="match status" value="1"/>
</dbReference>
<reference evidence="12" key="1">
    <citation type="submission" date="2021-07" db="EMBL/GenBank/DDBJ databases">
        <authorList>
            <person name="Durling M."/>
        </authorList>
    </citation>
    <scope>NUCLEOTIDE SEQUENCE</scope>
</reference>
<dbReference type="GO" id="GO:0008061">
    <property type="term" value="F:chitin binding"/>
    <property type="evidence" value="ECO:0007669"/>
    <property type="project" value="UniProtKB-UniRule"/>
</dbReference>
<organism evidence="12 13">
    <name type="scientific">Hymenoscyphus albidus</name>
    <dbReference type="NCBI Taxonomy" id="595503"/>
    <lineage>
        <taxon>Eukaryota</taxon>
        <taxon>Fungi</taxon>
        <taxon>Dikarya</taxon>
        <taxon>Ascomycota</taxon>
        <taxon>Pezizomycotina</taxon>
        <taxon>Leotiomycetes</taxon>
        <taxon>Helotiales</taxon>
        <taxon>Helotiaceae</taxon>
        <taxon>Hymenoscyphus</taxon>
    </lineage>
</organism>
<proteinExistence type="predicted"/>
<dbReference type="OrthoDB" id="407355at2759"/>
<dbReference type="GO" id="GO:0016810">
    <property type="term" value="F:hydrolase activity, acting on carbon-nitrogen (but not peptide) bonds"/>
    <property type="evidence" value="ECO:0007669"/>
    <property type="project" value="InterPro"/>
</dbReference>
<dbReference type="CDD" id="cd10951">
    <property type="entry name" value="CE4_ClCDA_like"/>
    <property type="match status" value="1"/>
</dbReference>
<evidence type="ECO:0000256" key="8">
    <source>
        <dbReference type="PROSITE-ProRule" id="PRU00261"/>
    </source>
</evidence>
<feature type="disulfide bond" evidence="8">
    <location>
        <begin position="86"/>
        <end position="98"/>
    </location>
</feature>
<feature type="disulfide bond" evidence="8">
    <location>
        <begin position="91"/>
        <end position="105"/>
    </location>
</feature>
<dbReference type="SUPFAM" id="SSF57016">
    <property type="entry name" value="Plant lectins/antimicrobial peptides"/>
    <property type="match status" value="1"/>
</dbReference>
<feature type="domain" description="Chitin-binding type-1" evidence="10">
    <location>
        <begin position="76"/>
        <end position="120"/>
    </location>
</feature>